<keyword evidence="1" id="KW-1133">Transmembrane helix</keyword>
<sequence length="109" mass="11772">MANSYVLMTILACGFALWLLKVVPLILAKAFRFPRPLVQFLSFVPIAIFAAIIAENLFVYHPGAWPGINWENLLAAVPAVITAVVSKSLLAVVIVGVVAMALIRLLGWG</sequence>
<evidence type="ECO:0000313" key="3">
    <source>
        <dbReference type="Proteomes" id="UP001597249"/>
    </source>
</evidence>
<evidence type="ECO:0000313" key="2">
    <source>
        <dbReference type="EMBL" id="MFD1392426.1"/>
    </source>
</evidence>
<feature type="transmembrane region" description="Helical" evidence="1">
    <location>
        <begin position="73"/>
        <end position="103"/>
    </location>
</feature>
<accession>A0ABW4B6V3</accession>
<keyword evidence="1" id="KW-0812">Transmembrane</keyword>
<dbReference type="Pfam" id="PF05437">
    <property type="entry name" value="AzlD"/>
    <property type="match status" value="1"/>
</dbReference>
<organism evidence="2 3">
    <name type="scientific">Lacticaseibacillus jixianensis</name>
    <dbReference type="NCBI Taxonomy" id="2486012"/>
    <lineage>
        <taxon>Bacteria</taxon>
        <taxon>Bacillati</taxon>
        <taxon>Bacillota</taxon>
        <taxon>Bacilli</taxon>
        <taxon>Lactobacillales</taxon>
        <taxon>Lactobacillaceae</taxon>
        <taxon>Lacticaseibacillus</taxon>
    </lineage>
</organism>
<keyword evidence="3" id="KW-1185">Reference proteome</keyword>
<proteinExistence type="predicted"/>
<evidence type="ECO:0000256" key="1">
    <source>
        <dbReference type="SAM" id="Phobius"/>
    </source>
</evidence>
<feature type="transmembrane region" description="Helical" evidence="1">
    <location>
        <begin position="6"/>
        <end position="28"/>
    </location>
</feature>
<comment type="caution">
    <text evidence="2">The sequence shown here is derived from an EMBL/GenBank/DDBJ whole genome shotgun (WGS) entry which is preliminary data.</text>
</comment>
<keyword evidence="1" id="KW-0472">Membrane</keyword>
<feature type="transmembrane region" description="Helical" evidence="1">
    <location>
        <begin position="40"/>
        <end position="61"/>
    </location>
</feature>
<dbReference type="EMBL" id="JBHTMO010000004">
    <property type="protein sequence ID" value="MFD1392426.1"/>
    <property type="molecule type" value="Genomic_DNA"/>
</dbReference>
<reference evidence="3" key="1">
    <citation type="journal article" date="2019" name="Int. J. Syst. Evol. Microbiol.">
        <title>The Global Catalogue of Microorganisms (GCM) 10K type strain sequencing project: providing services to taxonomists for standard genome sequencing and annotation.</title>
        <authorList>
            <consortium name="The Broad Institute Genomics Platform"/>
            <consortium name="The Broad Institute Genome Sequencing Center for Infectious Disease"/>
            <person name="Wu L."/>
            <person name="Ma J."/>
        </authorList>
    </citation>
    <scope>NUCLEOTIDE SEQUENCE [LARGE SCALE GENOMIC DNA]</scope>
    <source>
        <strain evidence="3">CCM 8911</strain>
    </source>
</reference>
<dbReference type="InterPro" id="IPR008407">
    <property type="entry name" value="Brnchd-chn_aa_trnsp_AzlD"/>
</dbReference>
<name>A0ABW4B6V3_9LACO</name>
<dbReference type="Proteomes" id="UP001597249">
    <property type="component" value="Unassembled WGS sequence"/>
</dbReference>
<protein>
    <submittedName>
        <fullName evidence="2">AzlD domain-containing protein</fullName>
    </submittedName>
</protein>
<dbReference type="RefSeq" id="WP_125585359.1">
    <property type="nucleotide sequence ID" value="NZ_JBHTMO010000004.1"/>
</dbReference>
<gene>
    <name evidence="2" type="ORF">ACFQ3L_02340</name>
</gene>